<dbReference type="RefSeq" id="XP_038742638.1">
    <property type="nucleotide sequence ID" value="XM_038892055.1"/>
</dbReference>
<dbReference type="EMBL" id="JAATWM020000033">
    <property type="protein sequence ID" value="KAF9873177.1"/>
    <property type="molecule type" value="Genomic_DNA"/>
</dbReference>
<keyword evidence="4" id="KW-0012">Acyltransferase</keyword>
<dbReference type="Pfam" id="PF02458">
    <property type="entry name" value="Transferase"/>
    <property type="match status" value="1"/>
</dbReference>
<comment type="caution">
    <text evidence="5">The sequence shown here is derived from an EMBL/GenBank/DDBJ whole genome shotgun (WGS) entry which is preliminary data.</text>
</comment>
<evidence type="ECO:0000256" key="1">
    <source>
        <dbReference type="ARBA" id="ARBA00005179"/>
    </source>
</evidence>
<dbReference type="PANTHER" id="PTHR31896">
    <property type="entry name" value="FAMILY REGULATORY PROTEIN, PUTATIVE (AFU_ORTHOLOGUE AFUA_3G14730)-RELATED"/>
    <property type="match status" value="1"/>
</dbReference>
<dbReference type="OrthoDB" id="21502at2759"/>
<dbReference type="Gene3D" id="3.30.559.10">
    <property type="entry name" value="Chloramphenicol acetyltransferase-like domain"/>
    <property type="match status" value="2"/>
</dbReference>
<name>A0A9P6HXR3_9PEZI</name>
<dbReference type="GeneID" id="62165129"/>
<proteinExistence type="inferred from homology"/>
<evidence type="ECO:0000313" key="5">
    <source>
        <dbReference type="EMBL" id="KAF9873177.1"/>
    </source>
</evidence>
<dbReference type="PANTHER" id="PTHR31896:SF69">
    <property type="entry name" value="FAMILY REGULATORY PROTEIN, PUTATIVE (AFU_ORTHOLOGUE AFUA_3G14730)-RELATED"/>
    <property type="match status" value="1"/>
</dbReference>
<keyword evidence="3" id="KW-0808">Transferase</keyword>
<reference evidence="5" key="2">
    <citation type="submission" date="2020-11" db="EMBL/GenBank/DDBJ databases">
        <title>Whole genome sequencing of Colletotrichum sp.</title>
        <authorList>
            <person name="Li H."/>
        </authorList>
    </citation>
    <scope>NUCLEOTIDE SEQUENCE</scope>
    <source>
        <strain evidence="5">CkLH20</strain>
    </source>
</reference>
<keyword evidence="6" id="KW-1185">Reference proteome</keyword>
<dbReference type="InterPro" id="IPR023213">
    <property type="entry name" value="CAT-like_dom_sf"/>
</dbReference>
<dbReference type="AlphaFoldDB" id="A0A9P6HXR3"/>
<reference evidence="5" key="1">
    <citation type="submission" date="2020-03" db="EMBL/GenBank/DDBJ databases">
        <authorList>
            <person name="He L."/>
        </authorList>
    </citation>
    <scope>NUCLEOTIDE SEQUENCE</scope>
    <source>
        <strain evidence="5">CkLH20</strain>
    </source>
</reference>
<evidence type="ECO:0000313" key="6">
    <source>
        <dbReference type="Proteomes" id="UP000781932"/>
    </source>
</evidence>
<evidence type="ECO:0000256" key="4">
    <source>
        <dbReference type="ARBA" id="ARBA00023315"/>
    </source>
</evidence>
<comment type="similarity">
    <text evidence="2">Belongs to the plant acyltransferase family.</text>
</comment>
<dbReference type="InterPro" id="IPR051283">
    <property type="entry name" value="Sec_Metabolite_Acyltrans"/>
</dbReference>
<evidence type="ECO:0000256" key="3">
    <source>
        <dbReference type="ARBA" id="ARBA00022679"/>
    </source>
</evidence>
<comment type="pathway">
    <text evidence="1">Secondary metabolite biosynthesis.</text>
</comment>
<dbReference type="GO" id="GO:0016746">
    <property type="term" value="F:acyltransferase activity"/>
    <property type="evidence" value="ECO:0007669"/>
    <property type="project" value="UniProtKB-KW"/>
</dbReference>
<evidence type="ECO:0000256" key="2">
    <source>
        <dbReference type="ARBA" id="ARBA00009861"/>
    </source>
</evidence>
<protein>
    <submittedName>
        <fullName evidence="5">LysR family regulatory protein</fullName>
    </submittedName>
</protein>
<sequence length="488" mass="54842">MFSFLFNGKPQPPTTVPSDTIIPLNGNDDNYVNRCIVMLFMMRFDDVLDPEKLRSSLEKLLERKGWRKLGARLRLNSQGKLEYHVPEDYSPKRPAIVYTHVKHDVNIEDDPLASKLPKATSKPAIVGDSKDFEELMRRPDGPKSLDDYIYRDEPQLGLHIVSYNDTTLVSLNWMHTLFDAMGRRELLTAWTAMLEGREDDVKPFLGFDVNPMADLGSNPTEKYVLADKLVSMWGMAVFVFRSVWETFAYPREELRMVCMPAAHVKKLKSSVNQELSEQTHGLQQAFASEGDVLFAYVTRLFLQHLPKTSQQTIHMMNAFGLRSVLKGDCLPADKAYVGNAVSSVNTLLSAKDILTNPLSYTAWAIRKSIMEQGTREQVEARAALQKAVKMPMFGDATMQLVTMSNWAKANFFDTDFSAAVTTAGVGSKERPNRLGKPTLILGNTFVKGISIRQVASVTGKDADGNVWWGGTLREGLWGKIAETLERDF</sequence>
<organism evidence="5 6">
    <name type="scientific">Colletotrichum karsti</name>
    <dbReference type="NCBI Taxonomy" id="1095194"/>
    <lineage>
        <taxon>Eukaryota</taxon>
        <taxon>Fungi</taxon>
        <taxon>Dikarya</taxon>
        <taxon>Ascomycota</taxon>
        <taxon>Pezizomycotina</taxon>
        <taxon>Sordariomycetes</taxon>
        <taxon>Hypocreomycetidae</taxon>
        <taxon>Glomerellales</taxon>
        <taxon>Glomerellaceae</taxon>
        <taxon>Colletotrichum</taxon>
        <taxon>Colletotrichum boninense species complex</taxon>
    </lineage>
</organism>
<accession>A0A9P6HXR3</accession>
<gene>
    <name evidence="5" type="ORF">CkaCkLH20_09340</name>
</gene>
<dbReference type="Proteomes" id="UP000781932">
    <property type="component" value="Unassembled WGS sequence"/>
</dbReference>